<dbReference type="EMBL" id="HBUE01042164">
    <property type="protein sequence ID" value="CAG6461154.1"/>
    <property type="molecule type" value="Transcribed_RNA"/>
</dbReference>
<reference evidence="1" key="1">
    <citation type="submission" date="2021-05" db="EMBL/GenBank/DDBJ databases">
        <authorList>
            <person name="Alioto T."/>
            <person name="Alioto T."/>
            <person name="Gomez Garrido J."/>
        </authorList>
    </citation>
    <scope>NUCLEOTIDE SEQUENCE</scope>
</reference>
<dbReference type="EMBL" id="HBUE01191654">
    <property type="protein sequence ID" value="CAG6525507.1"/>
    <property type="molecule type" value="Transcribed_RNA"/>
</dbReference>
<protein>
    <submittedName>
        <fullName evidence="1">(northern house mosquito) hypothetical protein</fullName>
    </submittedName>
</protein>
<dbReference type="EMBL" id="HBUE01297570">
    <property type="protein sequence ID" value="CAG6577214.1"/>
    <property type="molecule type" value="Transcribed_RNA"/>
</dbReference>
<sequence>MLQVETPLRSGYYFAWCGGPRGEHLCLRGYSHGVLPVFAKAFQLVRPEVHVLLRYRNGVHDLGCPAGDVRSAEGSRPNGSGHRCSWIFLLLPECHCHRRGHPVVATLSGPLPVHAEGRCRPDDAGLHLELDPARGQRQDLRLYVLVRGADATGSGSVVHVPVQKHAQLVSGCVQLDQCRRVCDVLLFGNNRLHLTINVAGFVVVQIYRICLENLF</sequence>
<name>A0A8D8JP35_CULPI</name>
<proteinExistence type="predicted"/>
<evidence type="ECO:0000313" key="1">
    <source>
        <dbReference type="EMBL" id="CAG6577214.1"/>
    </source>
</evidence>
<dbReference type="AlphaFoldDB" id="A0A8D8JP35"/>
<accession>A0A8D8JP35</accession>
<organism evidence="1">
    <name type="scientific">Culex pipiens</name>
    <name type="common">House mosquito</name>
    <dbReference type="NCBI Taxonomy" id="7175"/>
    <lineage>
        <taxon>Eukaryota</taxon>
        <taxon>Metazoa</taxon>
        <taxon>Ecdysozoa</taxon>
        <taxon>Arthropoda</taxon>
        <taxon>Hexapoda</taxon>
        <taxon>Insecta</taxon>
        <taxon>Pterygota</taxon>
        <taxon>Neoptera</taxon>
        <taxon>Endopterygota</taxon>
        <taxon>Diptera</taxon>
        <taxon>Nematocera</taxon>
        <taxon>Culicoidea</taxon>
        <taxon>Culicidae</taxon>
        <taxon>Culicinae</taxon>
        <taxon>Culicini</taxon>
        <taxon>Culex</taxon>
        <taxon>Culex</taxon>
    </lineage>
</organism>